<evidence type="ECO:0000313" key="3">
    <source>
        <dbReference type="Proteomes" id="UP000002573"/>
    </source>
</evidence>
<dbReference type="KEGG" id="shc:Shell_1415"/>
<sequence>MRWGSGVTLIGGEANEIPPMNPEEGEANVHQGLLRL</sequence>
<gene>
    <name evidence="2" type="ordered locus">Shell_1415</name>
</gene>
<dbReference type="EMBL" id="CP002051">
    <property type="protein sequence ID" value="ADI32504.1"/>
    <property type="molecule type" value="Genomic_DNA"/>
</dbReference>
<evidence type="ECO:0000256" key="1">
    <source>
        <dbReference type="SAM" id="MobiDB-lite"/>
    </source>
</evidence>
<reference evidence="3" key="1">
    <citation type="submission" date="2010-05" db="EMBL/GenBank/DDBJ databases">
        <title>Complete sequence of Staphylothermus hellenicus DSM 12710.</title>
        <authorList>
            <consortium name="US DOE Joint Genome Institute"/>
            <person name="Lucas S."/>
            <person name="Copeland A."/>
            <person name="Lapidus A."/>
            <person name="Cheng J.-F."/>
            <person name="Bruce D."/>
            <person name="Goodwin L."/>
            <person name="Pitluck S."/>
            <person name="Davenport K."/>
            <person name="Detter J.C."/>
            <person name="Han C."/>
            <person name="Tapia R."/>
            <person name="Larimer F."/>
            <person name="Land M."/>
            <person name="Hauser L."/>
            <person name="Kyrpides N."/>
            <person name="Mikhailova N."/>
            <person name="Anderson I.J."/>
            <person name="Woyke T."/>
        </authorList>
    </citation>
    <scope>NUCLEOTIDE SEQUENCE [LARGE SCALE GENOMIC DNA]</scope>
    <source>
        <strain evidence="3">DSM 12710 / JCM 10830 / BK20S6-10-b1 / P8</strain>
    </source>
</reference>
<accession>D7D9Q8</accession>
<protein>
    <submittedName>
        <fullName evidence="2">Uncharacterized protein</fullName>
    </submittedName>
</protein>
<organism evidence="2 3">
    <name type="scientific">Staphylothermus hellenicus (strain DSM 12710 / JCM 10830 / BK20S6-10-b1 / P8)</name>
    <dbReference type="NCBI Taxonomy" id="591019"/>
    <lineage>
        <taxon>Archaea</taxon>
        <taxon>Thermoproteota</taxon>
        <taxon>Thermoprotei</taxon>
        <taxon>Desulfurococcales</taxon>
        <taxon>Desulfurococcaceae</taxon>
        <taxon>Staphylothermus</taxon>
    </lineage>
</organism>
<reference evidence="2 3" key="2">
    <citation type="journal article" date="2011" name="Stand. Genomic Sci.">
        <title>Complete genome sequence of Staphylothermus hellenicus P8.</title>
        <authorList>
            <person name="Anderson I."/>
            <person name="Wirth R."/>
            <person name="Lucas S."/>
            <person name="Copeland A."/>
            <person name="Lapidus A."/>
            <person name="Cheng J.F."/>
            <person name="Goodwin L."/>
            <person name="Pitluck S."/>
            <person name="Davenport K."/>
            <person name="Detter J.C."/>
            <person name="Han C."/>
            <person name="Tapia R."/>
            <person name="Land M."/>
            <person name="Hauser L."/>
            <person name="Pati A."/>
            <person name="Mikhailova N."/>
            <person name="Woyke T."/>
            <person name="Klenk H.P."/>
            <person name="Kyrpides N."/>
            <person name="Ivanova N."/>
        </authorList>
    </citation>
    <scope>NUCLEOTIDE SEQUENCE [LARGE SCALE GENOMIC DNA]</scope>
    <source>
        <strain evidence="3">DSM 12710 / JCM 10830 / BK20S6-10-b1 / P8</strain>
    </source>
</reference>
<keyword evidence="3" id="KW-1185">Reference proteome</keyword>
<dbReference type="Proteomes" id="UP000002573">
    <property type="component" value="Chromosome"/>
</dbReference>
<evidence type="ECO:0000313" key="2">
    <source>
        <dbReference type="EMBL" id="ADI32504.1"/>
    </source>
</evidence>
<feature type="region of interest" description="Disordered" evidence="1">
    <location>
        <begin position="13"/>
        <end position="36"/>
    </location>
</feature>
<dbReference type="AlphaFoldDB" id="D7D9Q8"/>
<proteinExistence type="predicted"/>
<dbReference type="HOGENOM" id="CLU_3353960_0_0_2"/>
<name>D7D9Q8_STAHD</name>